<dbReference type="EMBL" id="CP104064">
    <property type="protein sequence ID" value="WAH37111.1"/>
    <property type="molecule type" value="Genomic_DNA"/>
</dbReference>
<dbReference type="SUPFAM" id="SSF46785">
    <property type="entry name" value="Winged helix' DNA-binding domain"/>
    <property type="match status" value="1"/>
</dbReference>
<gene>
    <name evidence="6" type="ORF">NZD86_00585</name>
</gene>
<keyword evidence="2" id="KW-0238">DNA-binding</keyword>
<feature type="domain" description="IclR-ED" evidence="5">
    <location>
        <begin position="68"/>
        <end position="250"/>
    </location>
</feature>
<dbReference type="Proteomes" id="UP001164803">
    <property type="component" value="Chromosome"/>
</dbReference>
<reference evidence="6" key="1">
    <citation type="submission" date="2022-08" db="EMBL/GenBank/DDBJ databases">
        <title>Alicyclobacillus dauci DSM2870, complete genome.</title>
        <authorList>
            <person name="Wang Q."/>
            <person name="Cai R."/>
            <person name="Wang Z."/>
        </authorList>
    </citation>
    <scope>NUCLEOTIDE SEQUENCE</scope>
    <source>
        <strain evidence="6">DSM 28700</strain>
    </source>
</reference>
<keyword evidence="1" id="KW-0805">Transcription regulation</keyword>
<proteinExistence type="predicted"/>
<dbReference type="Gene3D" id="1.10.10.10">
    <property type="entry name" value="Winged helix-like DNA-binding domain superfamily/Winged helix DNA-binding domain"/>
    <property type="match status" value="1"/>
</dbReference>
<dbReference type="InterPro" id="IPR050707">
    <property type="entry name" value="HTH_MetabolicPath_Reg"/>
</dbReference>
<evidence type="ECO:0000256" key="2">
    <source>
        <dbReference type="ARBA" id="ARBA00023125"/>
    </source>
</evidence>
<evidence type="ECO:0000259" key="4">
    <source>
        <dbReference type="PROSITE" id="PS51077"/>
    </source>
</evidence>
<sequence length="252" mass="28105">MQKYWVPAIERAHVVLSTIMSSPSRLPLIELSKQTGINKSSIFSLLATMESLGWVVKEENGTYALGPQLGMISASYFRQFDLVTTFKNEAKKVADLLGETIQLGRLNGQNVLYLAQQTSKSPMRLSSSPGEQLPAYATALGKALLSSHSYSELISVYPEEQLKPLTPRTIRTREHLWEQLEHIRDQGYAIDEQEAVEGFFCVAAPIKNHENRIIAAVSVTMLESSWSQKFSEAAKRIVELASRLSRYSGLPS</sequence>
<dbReference type="InterPro" id="IPR014757">
    <property type="entry name" value="Tscrpt_reg_IclR_C"/>
</dbReference>
<dbReference type="Pfam" id="PF09339">
    <property type="entry name" value="HTH_IclR"/>
    <property type="match status" value="1"/>
</dbReference>
<dbReference type="SMART" id="SM00346">
    <property type="entry name" value="HTH_ICLR"/>
    <property type="match status" value="1"/>
</dbReference>
<evidence type="ECO:0000313" key="7">
    <source>
        <dbReference type="Proteomes" id="UP001164803"/>
    </source>
</evidence>
<dbReference type="PROSITE" id="PS51078">
    <property type="entry name" value="ICLR_ED"/>
    <property type="match status" value="1"/>
</dbReference>
<protein>
    <submittedName>
        <fullName evidence="6">IclR family transcriptional regulator</fullName>
    </submittedName>
</protein>
<dbReference type="SUPFAM" id="SSF55781">
    <property type="entry name" value="GAF domain-like"/>
    <property type="match status" value="1"/>
</dbReference>
<organism evidence="6 7">
    <name type="scientific">Alicyclobacillus dauci</name>
    <dbReference type="NCBI Taxonomy" id="1475485"/>
    <lineage>
        <taxon>Bacteria</taxon>
        <taxon>Bacillati</taxon>
        <taxon>Bacillota</taxon>
        <taxon>Bacilli</taxon>
        <taxon>Bacillales</taxon>
        <taxon>Alicyclobacillaceae</taxon>
        <taxon>Alicyclobacillus</taxon>
    </lineage>
</organism>
<dbReference type="PANTHER" id="PTHR30136:SF24">
    <property type="entry name" value="HTH-TYPE TRANSCRIPTIONAL REPRESSOR ALLR"/>
    <property type="match status" value="1"/>
</dbReference>
<evidence type="ECO:0000256" key="3">
    <source>
        <dbReference type="ARBA" id="ARBA00023163"/>
    </source>
</evidence>
<keyword evidence="3" id="KW-0804">Transcription</keyword>
<dbReference type="InterPro" id="IPR036390">
    <property type="entry name" value="WH_DNA-bd_sf"/>
</dbReference>
<name>A0ABY6Z2Q1_9BACL</name>
<dbReference type="PROSITE" id="PS51077">
    <property type="entry name" value="HTH_ICLR"/>
    <property type="match status" value="1"/>
</dbReference>
<dbReference type="InterPro" id="IPR036388">
    <property type="entry name" value="WH-like_DNA-bd_sf"/>
</dbReference>
<evidence type="ECO:0000256" key="1">
    <source>
        <dbReference type="ARBA" id="ARBA00023015"/>
    </source>
</evidence>
<keyword evidence="7" id="KW-1185">Reference proteome</keyword>
<evidence type="ECO:0000313" key="6">
    <source>
        <dbReference type="EMBL" id="WAH37111.1"/>
    </source>
</evidence>
<feature type="domain" description="HTH iclR-type" evidence="4">
    <location>
        <begin position="6"/>
        <end position="67"/>
    </location>
</feature>
<dbReference type="RefSeq" id="WP_268044552.1">
    <property type="nucleotide sequence ID" value="NZ_CP104064.1"/>
</dbReference>
<dbReference type="PANTHER" id="PTHR30136">
    <property type="entry name" value="HELIX-TURN-HELIX TRANSCRIPTIONAL REGULATOR, ICLR FAMILY"/>
    <property type="match status" value="1"/>
</dbReference>
<evidence type="ECO:0000259" key="5">
    <source>
        <dbReference type="PROSITE" id="PS51078"/>
    </source>
</evidence>
<dbReference type="Gene3D" id="3.30.450.40">
    <property type="match status" value="1"/>
</dbReference>
<accession>A0ABY6Z2Q1</accession>
<dbReference type="InterPro" id="IPR005471">
    <property type="entry name" value="Tscrpt_reg_IclR_N"/>
</dbReference>
<dbReference type="InterPro" id="IPR029016">
    <property type="entry name" value="GAF-like_dom_sf"/>
</dbReference>
<dbReference type="Pfam" id="PF01614">
    <property type="entry name" value="IclR_C"/>
    <property type="match status" value="1"/>
</dbReference>